<evidence type="ECO:0000313" key="4">
    <source>
        <dbReference type="Proteomes" id="UP001162131"/>
    </source>
</evidence>
<dbReference type="AlphaFoldDB" id="A0AAU9J167"/>
<organism evidence="3 4">
    <name type="scientific">Blepharisma stoltei</name>
    <dbReference type="NCBI Taxonomy" id="1481888"/>
    <lineage>
        <taxon>Eukaryota</taxon>
        <taxon>Sar</taxon>
        <taxon>Alveolata</taxon>
        <taxon>Ciliophora</taxon>
        <taxon>Postciliodesmatophora</taxon>
        <taxon>Heterotrichea</taxon>
        <taxon>Heterotrichida</taxon>
        <taxon>Blepharismidae</taxon>
        <taxon>Blepharisma</taxon>
    </lineage>
</organism>
<proteinExistence type="inferred from homology"/>
<feature type="domain" description="Roadblock/LAMTOR2" evidence="2">
    <location>
        <begin position="8"/>
        <end position="101"/>
    </location>
</feature>
<dbReference type="Gene3D" id="3.30.450.30">
    <property type="entry name" value="Dynein light chain 2a, cytoplasmic"/>
    <property type="match status" value="1"/>
</dbReference>
<comment type="similarity">
    <text evidence="1">Belongs to the GAMAD family.</text>
</comment>
<dbReference type="InterPro" id="IPR004942">
    <property type="entry name" value="Roadblock/LAMTOR2_dom"/>
</dbReference>
<name>A0AAU9J167_9CILI</name>
<dbReference type="Pfam" id="PF03259">
    <property type="entry name" value="Robl_LC7"/>
    <property type="match status" value="1"/>
</dbReference>
<reference evidence="3" key="1">
    <citation type="submission" date="2021-09" db="EMBL/GenBank/DDBJ databases">
        <authorList>
            <consortium name="AG Swart"/>
            <person name="Singh M."/>
            <person name="Singh A."/>
            <person name="Seah K."/>
            <person name="Emmerich C."/>
        </authorList>
    </citation>
    <scope>NUCLEOTIDE SEQUENCE</scope>
    <source>
        <strain evidence="3">ATCC30299</strain>
    </source>
</reference>
<evidence type="ECO:0000313" key="3">
    <source>
        <dbReference type="EMBL" id="CAG9319609.1"/>
    </source>
</evidence>
<dbReference type="SUPFAM" id="SSF103196">
    <property type="entry name" value="Roadblock/LC7 domain"/>
    <property type="match status" value="1"/>
</dbReference>
<evidence type="ECO:0000259" key="2">
    <source>
        <dbReference type="Pfam" id="PF03259"/>
    </source>
</evidence>
<keyword evidence="4" id="KW-1185">Reference proteome</keyword>
<evidence type="ECO:0000256" key="1">
    <source>
        <dbReference type="ARBA" id="ARBA00007191"/>
    </source>
</evidence>
<sequence length="121" mass="14031">MANTIAEIEETMKKLTDSDSILGYAIYSPEAIPYKHKKIEYAQVVQYGALIYDLLLRTKTNIRRLELQPQDTELQTIRIRTSKDTELIISNVSDYFMLVIQQCEGKNKKSLEDEKEEVKEA</sequence>
<protein>
    <recommendedName>
        <fullName evidence="2">Roadblock/LAMTOR2 domain-containing protein</fullName>
    </recommendedName>
</protein>
<dbReference type="Proteomes" id="UP001162131">
    <property type="component" value="Unassembled WGS sequence"/>
</dbReference>
<comment type="caution">
    <text evidence="3">The sequence shown here is derived from an EMBL/GenBank/DDBJ whole genome shotgun (WGS) entry which is preliminary data.</text>
</comment>
<accession>A0AAU9J167</accession>
<gene>
    <name evidence="3" type="ORF">BSTOLATCC_MIC24160</name>
</gene>
<dbReference type="PANTHER" id="PTHR10779">
    <property type="entry name" value="DYNEIN LIGHT CHAIN ROADBLOCK"/>
    <property type="match status" value="1"/>
</dbReference>
<dbReference type="EMBL" id="CAJZBQ010000023">
    <property type="protein sequence ID" value="CAG9319609.1"/>
    <property type="molecule type" value="Genomic_DNA"/>
</dbReference>